<gene>
    <name evidence="2" type="ORF">TPA0910_72840</name>
</gene>
<evidence type="ECO:0000313" key="2">
    <source>
        <dbReference type="EMBL" id="GHJ32851.1"/>
    </source>
</evidence>
<organism evidence="2 3">
    <name type="scientific">Streptomyces hygroscopicus</name>
    <dbReference type="NCBI Taxonomy" id="1912"/>
    <lineage>
        <taxon>Bacteria</taxon>
        <taxon>Bacillati</taxon>
        <taxon>Actinomycetota</taxon>
        <taxon>Actinomycetes</taxon>
        <taxon>Kitasatosporales</taxon>
        <taxon>Streptomycetaceae</taxon>
        <taxon>Streptomyces</taxon>
        <taxon>Streptomyces violaceusniger group</taxon>
    </lineage>
</organism>
<dbReference type="RefSeq" id="WP_236259177.1">
    <property type="nucleotide sequence ID" value="NZ_BNEK01000005.1"/>
</dbReference>
<feature type="compositionally biased region" description="Acidic residues" evidence="1">
    <location>
        <begin position="25"/>
        <end position="35"/>
    </location>
</feature>
<evidence type="ECO:0000313" key="3">
    <source>
        <dbReference type="Proteomes" id="UP001054854"/>
    </source>
</evidence>
<name>A0ABQ3UBR8_STRHY</name>
<reference evidence="2" key="1">
    <citation type="submission" date="2024-05" db="EMBL/GenBank/DDBJ databases">
        <title>Whole genome shotgun sequence of Streptomyces hygroscopicus NBRC 113678.</title>
        <authorList>
            <person name="Komaki H."/>
            <person name="Tamura T."/>
        </authorList>
    </citation>
    <scope>NUCLEOTIDE SEQUENCE</scope>
    <source>
        <strain evidence="2">N11-34</strain>
    </source>
</reference>
<comment type="caution">
    <text evidence="2">The sequence shown here is derived from an EMBL/GenBank/DDBJ whole genome shotgun (WGS) entry which is preliminary data.</text>
</comment>
<keyword evidence="3" id="KW-1185">Reference proteome</keyword>
<feature type="compositionally biased region" description="Low complexity" evidence="1">
    <location>
        <begin position="14"/>
        <end position="24"/>
    </location>
</feature>
<dbReference type="Proteomes" id="UP001054854">
    <property type="component" value="Unassembled WGS sequence"/>
</dbReference>
<evidence type="ECO:0000256" key="1">
    <source>
        <dbReference type="SAM" id="MobiDB-lite"/>
    </source>
</evidence>
<proteinExistence type="predicted"/>
<feature type="region of interest" description="Disordered" evidence="1">
    <location>
        <begin position="1"/>
        <end position="65"/>
    </location>
</feature>
<protein>
    <submittedName>
        <fullName evidence="2">Uncharacterized protein</fullName>
    </submittedName>
</protein>
<sequence length="91" mass="9134">MARTISHPHPLPHTEPTTARGNGDSDSDSDSDDGNGDGNGNSNSDGSAHPGGAQQPVSAGRTATAPAGCVDHRTAAYVILVTAPLITADHH</sequence>
<accession>A0ABQ3UBR8</accession>
<dbReference type="EMBL" id="BNEK01000005">
    <property type="protein sequence ID" value="GHJ32851.1"/>
    <property type="molecule type" value="Genomic_DNA"/>
</dbReference>